<evidence type="ECO:0000256" key="5">
    <source>
        <dbReference type="ARBA" id="ARBA00022741"/>
    </source>
</evidence>
<evidence type="ECO:0000313" key="11">
    <source>
        <dbReference type="EMBL" id="VFS61810.1"/>
    </source>
</evidence>
<dbReference type="InterPro" id="IPR050388">
    <property type="entry name" value="ABC_Ni/Peptide_Import"/>
</dbReference>
<evidence type="ECO:0000256" key="3">
    <source>
        <dbReference type="ARBA" id="ARBA00022448"/>
    </source>
</evidence>
<keyword evidence="6 11" id="KW-0067">ATP-binding</keyword>
<dbReference type="Gene3D" id="3.40.50.300">
    <property type="entry name" value="P-loop containing nucleotide triphosphate hydrolases"/>
    <property type="match status" value="1"/>
</dbReference>
<keyword evidence="5" id="KW-0547">Nucleotide-binding</keyword>
<dbReference type="PANTHER" id="PTHR43297">
    <property type="entry name" value="OLIGOPEPTIDE TRANSPORT ATP-BINDING PROTEIN APPD"/>
    <property type="match status" value="1"/>
</dbReference>
<dbReference type="GO" id="GO:0005524">
    <property type="term" value="F:ATP binding"/>
    <property type="evidence" value="ECO:0007669"/>
    <property type="project" value="UniProtKB-KW"/>
</dbReference>
<comment type="similarity">
    <text evidence="2">Belongs to the ABC transporter superfamily.</text>
</comment>
<organism evidence="11 12">
    <name type="scientific">Raoultella planticola</name>
    <name type="common">Klebsiella planticola</name>
    <dbReference type="NCBI Taxonomy" id="575"/>
    <lineage>
        <taxon>Bacteria</taxon>
        <taxon>Pseudomonadati</taxon>
        <taxon>Pseudomonadota</taxon>
        <taxon>Gammaproteobacteria</taxon>
        <taxon>Enterobacterales</taxon>
        <taxon>Enterobacteriaceae</taxon>
        <taxon>Klebsiella/Raoultella group</taxon>
        <taxon>Raoultella</taxon>
    </lineage>
</organism>
<dbReference type="EC" id="7.4.2.9" evidence="8"/>
<dbReference type="CDD" id="cd03257">
    <property type="entry name" value="ABC_NikE_OppD_transporters"/>
    <property type="match status" value="1"/>
</dbReference>
<comment type="subcellular location">
    <subcellularLocation>
        <location evidence="1">Cell inner membrane</location>
        <topology evidence="1">Peripheral membrane protein</topology>
    </subcellularLocation>
</comment>
<dbReference type="PROSITE" id="PS50893">
    <property type="entry name" value="ABC_TRANSPORTER_2"/>
    <property type="match status" value="1"/>
</dbReference>
<reference evidence="11 12" key="1">
    <citation type="submission" date="2019-03" db="EMBL/GenBank/DDBJ databases">
        <authorList>
            <consortium name="Pathogen Informatics"/>
        </authorList>
    </citation>
    <scope>NUCLEOTIDE SEQUENCE [LARGE SCALE GENOMIC DNA]</scope>
    <source>
        <strain evidence="11 12">NCTC12998</strain>
    </source>
</reference>
<dbReference type="GO" id="GO:0016887">
    <property type="term" value="F:ATP hydrolysis activity"/>
    <property type="evidence" value="ECO:0007669"/>
    <property type="project" value="InterPro"/>
</dbReference>
<gene>
    <name evidence="11" type="primary">gsiA_15</name>
    <name evidence="11" type="ORF">NCTC12998_01616</name>
</gene>
<keyword evidence="4" id="KW-1003">Cell membrane</keyword>
<evidence type="ECO:0000256" key="2">
    <source>
        <dbReference type="ARBA" id="ARBA00005417"/>
    </source>
</evidence>
<proteinExistence type="inferred from homology"/>
<evidence type="ECO:0000256" key="6">
    <source>
        <dbReference type="ARBA" id="ARBA00022840"/>
    </source>
</evidence>
<dbReference type="Pfam" id="PF00005">
    <property type="entry name" value="ABC_tran"/>
    <property type="match status" value="1"/>
</dbReference>
<accession>A0A485AM27</accession>
<dbReference type="InterPro" id="IPR027417">
    <property type="entry name" value="P-loop_NTPase"/>
</dbReference>
<evidence type="ECO:0000256" key="1">
    <source>
        <dbReference type="ARBA" id="ARBA00004417"/>
    </source>
</evidence>
<evidence type="ECO:0000256" key="4">
    <source>
        <dbReference type="ARBA" id="ARBA00022475"/>
    </source>
</evidence>
<dbReference type="Proteomes" id="UP000345637">
    <property type="component" value="Unassembled WGS sequence"/>
</dbReference>
<evidence type="ECO:0000256" key="7">
    <source>
        <dbReference type="ARBA" id="ARBA00023136"/>
    </source>
</evidence>
<dbReference type="SMART" id="SM00382">
    <property type="entry name" value="AAA"/>
    <property type="match status" value="1"/>
</dbReference>
<dbReference type="InterPro" id="IPR003439">
    <property type="entry name" value="ABC_transporter-like_ATP-bd"/>
</dbReference>
<keyword evidence="7" id="KW-0472">Membrane</keyword>
<name>A0A485AM27_RAOPL</name>
<keyword evidence="11" id="KW-0378">Hydrolase</keyword>
<dbReference type="GO" id="GO:0005886">
    <property type="term" value="C:plasma membrane"/>
    <property type="evidence" value="ECO:0007669"/>
    <property type="project" value="UniProtKB-SubCell"/>
</dbReference>
<dbReference type="PANTHER" id="PTHR43297:SF2">
    <property type="entry name" value="DIPEPTIDE TRANSPORT ATP-BINDING PROTEIN DPPD"/>
    <property type="match status" value="1"/>
</dbReference>
<keyword evidence="3" id="KW-0813">Transport</keyword>
<sequence>MTDTRLAVQGLCIDYPSARVVNNVNFTLGNERLALVGESGSGKSMTARALMGLVRRPGVVSAETLNVLGHDLLTLNERRWRALRGNDIAMVLQDPRYALNPVQNIQAQLEEALTLHQRLSRRARLEAVKAAVAAVGLDLPVLSRYPGELSGGMGQRVMIAIALLNNPKVLIADEPTSALDSRLRNQILELLVEQCEQRQMAMLLISHDLPLVAEHCHRVLVMYQGAQVDEMPARELPQATHPYTRTLWTCRPDAEHLRPDAAHSRQNPGLYGGGAWQSLISMHYRSFLRKKRRFPPPASALRPGKLSV</sequence>
<evidence type="ECO:0000256" key="9">
    <source>
        <dbReference type="ARBA" id="ARBA00047356"/>
    </source>
</evidence>
<protein>
    <recommendedName>
        <fullName evidence="8">ABC-type dipeptide transporter</fullName>
        <ecNumber evidence="8">7.4.2.9</ecNumber>
    </recommendedName>
</protein>
<dbReference type="InterPro" id="IPR003593">
    <property type="entry name" value="AAA+_ATPase"/>
</dbReference>
<feature type="domain" description="ABC transporter" evidence="10">
    <location>
        <begin position="6"/>
        <end position="249"/>
    </location>
</feature>
<comment type="catalytic activity">
    <reaction evidence="9">
        <text>a dipeptide(out) + ATP + H2O = a dipeptide(in) + ADP + phosphate + H(+)</text>
        <dbReference type="Rhea" id="RHEA:23120"/>
        <dbReference type="ChEBI" id="CHEBI:15377"/>
        <dbReference type="ChEBI" id="CHEBI:15378"/>
        <dbReference type="ChEBI" id="CHEBI:30616"/>
        <dbReference type="ChEBI" id="CHEBI:43474"/>
        <dbReference type="ChEBI" id="CHEBI:90799"/>
        <dbReference type="ChEBI" id="CHEBI:456216"/>
        <dbReference type="EC" id="7.4.2.9"/>
    </reaction>
</comment>
<dbReference type="EMBL" id="CAADJE010000019">
    <property type="protein sequence ID" value="VFS61810.1"/>
    <property type="molecule type" value="Genomic_DNA"/>
</dbReference>
<dbReference type="AlphaFoldDB" id="A0A485AM27"/>
<evidence type="ECO:0000259" key="10">
    <source>
        <dbReference type="PROSITE" id="PS50893"/>
    </source>
</evidence>
<evidence type="ECO:0000256" key="8">
    <source>
        <dbReference type="ARBA" id="ARBA00038852"/>
    </source>
</evidence>
<evidence type="ECO:0000313" key="12">
    <source>
        <dbReference type="Proteomes" id="UP000345637"/>
    </source>
</evidence>
<dbReference type="SUPFAM" id="SSF52540">
    <property type="entry name" value="P-loop containing nucleoside triphosphate hydrolases"/>
    <property type="match status" value="1"/>
</dbReference>